<evidence type="ECO:0000313" key="1">
    <source>
        <dbReference type="EMBL" id="SEK44221.1"/>
    </source>
</evidence>
<reference evidence="1 2" key="1">
    <citation type="submission" date="2016-10" db="EMBL/GenBank/DDBJ databases">
        <authorList>
            <person name="de Groot N.N."/>
        </authorList>
    </citation>
    <scope>NUCLEOTIDE SEQUENCE [LARGE SCALE GENOMIC DNA]</scope>
    <source>
        <strain evidence="1 2">DSM 14858</strain>
    </source>
</reference>
<dbReference type="EMBL" id="FNZQ01000001">
    <property type="protein sequence ID" value="SEK44221.1"/>
    <property type="molecule type" value="Genomic_DNA"/>
</dbReference>
<dbReference type="RefSeq" id="WP_092759591.1">
    <property type="nucleotide sequence ID" value="NZ_FNZQ01000001.1"/>
</dbReference>
<gene>
    <name evidence="1" type="ORF">SAMN04488526_0584</name>
</gene>
<name>A0A1H7H1M2_9RHOB</name>
<sequence>MIRMIVVMVLIGFGGAYPLSAETASVQSGEHATFSRLVFPDKPGRTWRQERPTPSRVEIIFSEGAPDLDLTRVFDFIPRDRLREAVFTTGKLILTLGCECPVDISQIASGHIVVDVGDGPPLPAGDPRLEANRAVLPAKPRQRLLPLVLPPRNLTGPTFSEPMGPTVADAQITVADTSGPPQMRFHPLGNVPLTLIEPKSKGDTQSAQACPIEALAAETLLQDPAEALQSLGAQIGLLLDGGDVLDRSAVTRLSHIYLAIGWGAEALQIASTNSTDQTALSTIAAALDGIPNPGGPVPDPGCGPATAVIALLSLEGPSGWDRTDLPAVTGFLDGMSTDRWRDLRDRLEAALGEVNSSQVLAGLGPAQDDTFDASTPSVRAAGTDIAAIEATIEILARALTKGIAAPDLQIGNALALRPSIPDGPLRDQLDVLLAETFVVARRPGEAVAMVANGDASAPDILDLALRHLSPSQAAEFVVRLRPHLTAFPIARQKAQAMFANLDLPEIARRFADDGPPTQDFVPTEAILPLADVDPWLSRNMAMLAAAPAETWTDRNRLAQAIVSRNASDLPPADLAAAEAVLSESRILSDLVSRLVRSP</sequence>
<dbReference type="STRING" id="188906.SAMN04488526_0584"/>
<dbReference type="AlphaFoldDB" id="A0A1H7H1M2"/>
<organism evidence="1 2">
    <name type="scientific">Jannaschia helgolandensis</name>
    <dbReference type="NCBI Taxonomy" id="188906"/>
    <lineage>
        <taxon>Bacteria</taxon>
        <taxon>Pseudomonadati</taxon>
        <taxon>Pseudomonadota</taxon>
        <taxon>Alphaproteobacteria</taxon>
        <taxon>Rhodobacterales</taxon>
        <taxon>Roseobacteraceae</taxon>
        <taxon>Jannaschia</taxon>
    </lineage>
</organism>
<protein>
    <submittedName>
        <fullName evidence="1">Uncharacterized protein</fullName>
    </submittedName>
</protein>
<proteinExistence type="predicted"/>
<keyword evidence="2" id="KW-1185">Reference proteome</keyword>
<dbReference type="Proteomes" id="UP000199283">
    <property type="component" value="Unassembled WGS sequence"/>
</dbReference>
<dbReference type="OrthoDB" id="7847197at2"/>
<accession>A0A1H7H1M2</accession>
<evidence type="ECO:0000313" key="2">
    <source>
        <dbReference type="Proteomes" id="UP000199283"/>
    </source>
</evidence>